<gene>
    <name evidence="2" type="ORF">LACBIDRAFT_322714</name>
</gene>
<feature type="chain" id="PRO_5002748341" evidence="1">
    <location>
        <begin position="20"/>
        <end position="240"/>
    </location>
</feature>
<dbReference type="OrthoDB" id="2355984at2759"/>
<evidence type="ECO:0000313" key="2">
    <source>
        <dbReference type="EMBL" id="EDR13214.1"/>
    </source>
</evidence>
<keyword evidence="3" id="KW-1185">Reference proteome</keyword>
<dbReference type="KEGG" id="lbc:LACBIDRAFT_322714"/>
<evidence type="ECO:0000313" key="3">
    <source>
        <dbReference type="Proteomes" id="UP000001194"/>
    </source>
</evidence>
<proteinExistence type="predicted"/>
<dbReference type="InParanoid" id="B0CX96"/>
<dbReference type="GeneID" id="6071507"/>
<dbReference type="AlphaFoldDB" id="B0CX96"/>
<evidence type="ECO:0000256" key="1">
    <source>
        <dbReference type="SAM" id="SignalP"/>
    </source>
</evidence>
<organism evidence="3">
    <name type="scientific">Laccaria bicolor (strain S238N-H82 / ATCC MYA-4686)</name>
    <name type="common">Bicoloured deceiver</name>
    <name type="synonym">Laccaria laccata var. bicolor</name>
    <dbReference type="NCBI Taxonomy" id="486041"/>
    <lineage>
        <taxon>Eukaryota</taxon>
        <taxon>Fungi</taxon>
        <taxon>Dikarya</taxon>
        <taxon>Basidiomycota</taxon>
        <taxon>Agaricomycotina</taxon>
        <taxon>Agaricomycetes</taxon>
        <taxon>Agaricomycetidae</taxon>
        <taxon>Agaricales</taxon>
        <taxon>Agaricineae</taxon>
        <taxon>Hydnangiaceae</taxon>
        <taxon>Laccaria</taxon>
    </lineage>
</organism>
<dbReference type="HOGENOM" id="CLU_1156559_0_0_1"/>
<accession>B0CX96</accession>
<protein>
    <submittedName>
        <fullName evidence="2">Predicted protein</fullName>
    </submittedName>
</protein>
<dbReference type="STRING" id="486041.B0CX96"/>
<keyword evidence="1" id="KW-0732">Signal</keyword>
<dbReference type="EMBL" id="DS547093">
    <property type="protein sequence ID" value="EDR13214.1"/>
    <property type="molecule type" value="Genomic_DNA"/>
</dbReference>
<feature type="signal peptide" evidence="1">
    <location>
        <begin position="1"/>
        <end position="19"/>
    </location>
</feature>
<reference evidence="2 3" key="1">
    <citation type="journal article" date="2008" name="Nature">
        <title>The genome of Laccaria bicolor provides insights into mycorrhizal symbiosis.</title>
        <authorList>
            <person name="Martin F."/>
            <person name="Aerts A."/>
            <person name="Ahren D."/>
            <person name="Brun A."/>
            <person name="Danchin E.G.J."/>
            <person name="Duchaussoy F."/>
            <person name="Gibon J."/>
            <person name="Kohler A."/>
            <person name="Lindquist E."/>
            <person name="Pereda V."/>
            <person name="Salamov A."/>
            <person name="Shapiro H.J."/>
            <person name="Wuyts J."/>
            <person name="Blaudez D."/>
            <person name="Buee M."/>
            <person name="Brokstein P."/>
            <person name="Canbaeck B."/>
            <person name="Cohen D."/>
            <person name="Courty P.E."/>
            <person name="Coutinho P.M."/>
            <person name="Delaruelle C."/>
            <person name="Detter J.C."/>
            <person name="Deveau A."/>
            <person name="DiFazio S."/>
            <person name="Duplessis S."/>
            <person name="Fraissinet-Tachet L."/>
            <person name="Lucic E."/>
            <person name="Frey-Klett P."/>
            <person name="Fourrey C."/>
            <person name="Feussner I."/>
            <person name="Gay G."/>
            <person name="Grimwood J."/>
            <person name="Hoegger P.J."/>
            <person name="Jain P."/>
            <person name="Kilaru S."/>
            <person name="Labbe J."/>
            <person name="Lin Y.C."/>
            <person name="Legue V."/>
            <person name="Le Tacon F."/>
            <person name="Marmeisse R."/>
            <person name="Melayah D."/>
            <person name="Montanini B."/>
            <person name="Muratet M."/>
            <person name="Nehls U."/>
            <person name="Niculita-Hirzel H."/>
            <person name="Oudot-Le Secq M.P."/>
            <person name="Peter M."/>
            <person name="Quesneville H."/>
            <person name="Rajashekar B."/>
            <person name="Reich M."/>
            <person name="Rouhier N."/>
            <person name="Schmutz J."/>
            <person name="Yin T."/>
            <person name="Chalot M."/>
            <person name="Henrissat B."/>
            <person name="Kuees U."/>
            <person name="Lucas S."/>
            <person name="Van de Peer Y."/>
            <person name="Podila G.K."/>
            <person name="Polle A."/>
            <person name="Pukkila P.J."/>
            <person name="Richardson P.M."/>
            <person name="Rouze P."/>
            <person name="Sanders I.R."/>
            <person name="Stajich J.E."/>
            <person name="Tunlid A."/>
            <person name="Tuskan G."/>
            <person name="Grigoriev I.V."/>
        </authorList>
    </citation>
    <scope>NUCLEOTIDE SEQUENCE [LARGE SCALE GENOMIC DNA]</scope>
    <source>
        <strain evidence="3">S238N-H82 / ATCC MYA-4686</strain>
    </source>
</reference>
<name>B0CX96_LACBS</name>
<dbReference type="RefSeq" id="XP_001875712.1">
    <property type="nucleotide sequence ID" value="XM_001875677.1"/>
</dbReference>
<sequence>MKLSILLFLPILLLSQLLGMNKILIKVKEVKNYVKKGNILLKTQILNRITTNKTIQACLGISRLRTPFLLCAIPFSRILDHHGSLKWLCYPESTCTYFMAFQIMMFPLLQPLKRPSLDISLSLRIINITSKKLSIAALVDNDPKLHQRVVLKEETLTKIKHPTSIQNQTNFNILGLYPTSFIVSLYHRHLRAVNLDAVLSGYYSMSNNDEQVEEIGDLEIHFGTVNPTKTVSTAWEWSIT</sequence>
<dbReference type="Proteomes" id="UP000001194">
    <property type="component" value="Unassembled WGS sequence"/>
</dbReference>